<evidence type="ECO:0000256" key="1">
    <source>
        <dbReference type="ARBA" id="ARBA00003348"/>
    </source>
</evidence>
<reference evidence="9" key="1">
    <citation type="submission" date="2025-08" db="UniProtKB">
        <authorList>
            <consortium name="Ensembl"/>
        </authorList>
    </citation>
    <scope>IDENTIFICATION</scope>
</reference>
<evidence type="ECO:0000256" key="3">
    <source>
        <dbReference type="ARBA" id="ARBA00006070"/>
    </source>
</evidence>
<comment type="similarity">
    <text evidence="3">Belongs to the RER1 family.</text>
</comment>
<dbReference type="PANTHER" id="PTHR10743:SF0">
    <property type="entry name" value="PROTEIN RER1"/>
    <property type="match status" value="1"/>
</dbReference>
<protein>
    <recommendedName>
        <fullName evidence="4">Protein RER1</fullName>
    </recommendedName>
</protein>
<evidence type="ECO:0000256" key="6">
    <source>
        <dbReference type="ARBA" id="ARBA00022989"/>
    </source>
</evidence>
<dbReference type="Ensembl" id="ENSAMXT00005016552.1">
    <property type="protein sequence ID" value="ENSAMXP00005014965.1"/>
    <property type="gene ID" value="ENSAMXG00005007938.1"/>
</dbReference>
<dbReference type="GO" id="GO:0006621">
    <property type="term" value="P:protein retention in ER lumen"/>
    <property type="evidence" value="ECO:0007669"/>
    <property type="project" value="TreeGrafter"/>
</dbReference>
<dbReference type="Proteomes" id="UP000694621">
    <property type="component" value="Unplaced"/>
</dbReference>
<dbReference type="AlphaFoldDB" id="A0A8B9HUB9"/>
<accession>A0A8B9HUB9</accession>
<evidence type="ECO:0000256" key="5">
    <source>
        <dbReference type="ARBA" id="ARBA00022692"/>
    </source>
</evidence>
<feature type="transmembrane region" description="Helical" evidence="8">
    <location>
        <begin position="41"/>
        <end position="60"/>
    </location>
</feature>
<dbReference type="Pfam" id="PF03248">
    <property type="entry name" value="Rer1"/>
    <property type="match status" value="1"/>
</dbReference>
<proteinExistence type="inferred from homology"/>
<evidence type="ECO:0000256" key="8">
    <source>
        <dbReference type="SAM" id="Phobius"/>
    </source>
</evidence>
<evidence type="ECO:0000256" key="4">
    <source>
        <dbReference type="ARBA" id="ARBA00014112"/>
    </source>
</evidence>
<dbReference type="InterPro" id="IPR004932">
    <property type="entry name" value="Rer1"/>
</dbReference>
<comment type="function">
    <text evidence="1">Involved in the retrieval of endoplasmic reticulum membrane proteins from the early Golgi compartment.</text>
</comment>
<keyword evidence="5 8" id="KW-0812">Transmembrane</keyword>
<evidence type="ECO:0000256" key="2">
    <source>
        <dbReference type="ARBA" id="ARBA00004141"/>
    </source>
</evidence>
<dbReference type="GO" id="GO:0005783">
    <property type="term" value="C:endoplasmic reticulum"/>
    <property type="evidence" value="ECO:0007669"/>
    <property type="project" value="GOC"/>
</dbReference>
<keyword evidence="6 8" id="KW-1133">Transmembrane helix</keyword>
<comment type="subcellular location">
    <subcellularLocation>
        <location evidence="2">Membrane</location>
        <topology evidence="2">Multi-pass membrane protein</topology>
    </subcellularLocation>
</comment>
<evidence type="ECO:0000313" key="9">
    <source>
        <dbReference type="Ensembl" id="ENSAMXP00005014965.1"/>
    </source>
</evidence>
<dbReference type="GO" id="GO:0006890">
    <property type="term" value="P:retrograde vesicle-mediated transport, Golgi to endoplasmic reticulum"/>
    <property type="evidence" value="ECO:0007669"/>
    <property type="project" value="TreeGrafter"/>
</dbReference>
<evidence type="ECO:0000313" key="10">
    <source>
        <dbReference type="Proteomes" id="UP000694621"/>
    </source>
</evidence>
<dbReference type="GO" id="GO:0000139">
    <property type="term" value="C:Golgi membrane"/>
    <property type="evidence" value="ECO:0007669"/>
    <property type="project" value="TreeGrafter"/>
</dbReference>
<name>A0A8B9HUB9_ASTMX</name>
<evidence type="ECO:0000256" key="7">
    <source>
        <dbReference type="ARBA" id="ARBA00023136"/>
    </source>
</evidence>
<organism evidence="9 10">
    <name type="scientific">Astyanax mexicanus</name>
    <name type="common">Blind cave fish</name>
    <name type="synonym">Astyanax fasciatus mexicanus</name>
    <dbReference type="NCBI Taxonomy" id="7994"/>
    <lineage>
        <taxon>Eukaryota</taxon>
        <taxon>Metazoa</taxon>
        <taxon>Chordata</taxon>
        <taxon>Craniata</taxon>
        <taxon>Vertebrata</taxon>
        <taxon>Euteleostomi</taxon>
        <taxon>Actinopterygii</taxon>
        <taxon>Neopterygii</taxon>
        <taxon>Teleostei</taxon>
        <taxon>Ostariophysi</taxon>
        <taxon>Characiformes</taxon>
        <taxon>Characoidei</taxon>
        <taxon>Acestrorhamphidae</taxon>
        <taxon>Acestrorhamphinae</taxon>
        <taxon>Astyanax</taxon>
    </lineage>
</organism>
<dbReference type="PANTHER" id="PTHR10743">
    <property type="entry name" value="PROTEIN RER1"/>
    <property type="match status" value="1"/>
</dbReference>
<sequence>MSEGDSSGESIHGKPSVVGSFFSRLGQVYQSWLDKSTPFSAVRWAATLILTAIYMIRVYILQVRGK</sequence>
<keyword evidence="7 8" id="KW-0472">Membrane</keyword>